<feature type="transmembrane region" description="Helical" evidence="1">
    <location>
        <begin position="7"/>
        <end position="24"/>
    </location>
</feature>
<organism evidence="2 3">
    <name type="scientific">Sphingobacterium olei</name>
    <dbReference type="NCBI Taxonomy" id="2571155"/>
    <lineage>
        <taxon>Bacteria</taxon>
        <taxon>Pseudomonadati</taxon>
        <taxon>Bacteroidota</taxon>
        <taxon>Sphingobacteriia</taxon>
        <taxon>Sphingobacteriales</taxon>
        <taxon>Sphingobacteriaceae</taxon>
        <taxon>Sphingobacterium</taxon>
    </lineage>
</organism>
<keyword evidence="3" id="KW-1185">Reference proteome</keyword>
<reference evidence="2 3" key="1">
    <citation type="submission" date="2019-04" db="EMBL/GenBank/DDBJ databases">
        <title>Sphingobacterium olei sp. nov., isolated from oil-contaminated soil.</title>
        <authorList>
            <person name="Liu B."/>
        </authorList>
    </citation>
    <scope>NUCLEOTIDE SEQUENCE [LARGE SCALE GENOMIC DNA]</scope>
    <source>
        <strain evidence="2 3">HAL-9</strain>
    </source>
</reference>
<feature type="transmembrane region" description="Helical" evidence="1">
    <location>
        <begin position="114"/>
        <end position="131"/>
    </location>
</feature>
<sequence>MKYRKITSWFMGVTMLMFGLLKFVNPFKSWFSVQIANSELGELSYTLGILGEIGVGTALILCLLYRQKIQYRIFNLITNASFFAVIVMMLIGGYVHLHSNVPADVLPLKIKPPYIPLFFLLLALSNIYLSIKRTTAKQTKRPNISFKRKGNTCANSTCLIDGIKTLKYPKSKCYKP</sequence>
<feature type="transmembrane region" description="Helical" evidence="1">
    <location>
        <begin position="76"/>
        <end position="94"/>
    </location>
</feature>
<proteinExistence type="predicted"/>
<gene>
    <name evidence="2" type="ORF">FAZ15_19250</name>
</gene>
<feature type="transmembrane region" description="Helical" evidence="1">
    <location>
        <begin position="44"/>
        <end position="64"/>
    </location>
</feature>
<dbReference type="AlphaFoldDB" id="A0A4U0NEN0"/>
<comment type="caution">
    <text evidence="2">The sequence shown here is derived from an EMBL/GenBank/DDBJ whole genome shotgun (WGS) entry which is preliminary data.</text>
</comment>
<evidence type="ECO:0008006" key="4">
    <source>
        <dbReference type="Google" id="ProtNLM"/>
    </source>
</evidence>
<dbReference type="Proteomes" id="UP000306808">
    <property type="component" value="Unassembled WGS sequence"/>
</dbReference>
<evidence type="ECO:0000256" key="1">
    <source>
        <dbReference type="SAM" id="Phobius"/>
    </source>
</evidence>
<keyword evidence="1" id="KW-0472">Membrane</keyword>
<dbReference type="OrthoDB" id="4731268at2"/>
<protein>
    <recommendedName>
        <fullName evidence="4">DoxX family protein</fullName>
    </recommendedName>
</protein>
<evidence type="ECO:0000313" key="2">
    <source>
        <dbReference type="EMBL" id="TJZ52527.1"/>
    </source>
</evidence>
<dbReference type="EMBL" id="SUME01000009">
    <property type="protein sequence ID" value="TJZ52527.1"/>
    <property type="molecule type" value="Genomic_DNA"/>
</dbReference>
<name>A0A4U0NEN0_9SPHI</name>
<dbReference type="RefSeq" id="WP_136902946.1">
    <property type="nucleotide sequence ID" value="NZ_SUME01000009.1"/>
</dbReference>
<keyword evidence="1" id="KW-1133">Transmembrane helix</keyword>
<keyword evidence="1" id="KW-0812">Transmembrane</keyword>
<accession>A0A4U0NEN0</accession>
<evidence type="ECO:0000313" key="3">
    <source>
        <dbReference type="Proteomes" id="UP000306808"/>
    </source>
</evidence>